<dbReference type="OrthoDB" id="9801978at2"/>
<comment type="function">
    <text evidence="10 11">Involved in cell wall formation. Catalyzes the final step in the synthesis of UDP-N-acetylmuramoyl-pentapeptide, the precursor of murein.</text>
</comment>
<dbReference type="GO" id="GO:0009252">
    <property type="term" value="P:peptidoglycan biosynthetic process"/>
    <property type="evidence" value="ECO:0007669"/>
    <property type="project" value="UniProtKB-UniRule"/>
</dbReference>
<gene>
    <name evidence="10" type="primary">murF</name>
    <name evidence="15" type="ORF">SAMN02745782_01171</name>
</gene>
<dbReference type="NCBIfam" id="NF008041">
    <property type="entry name" value="PRK10773.1"/>
    <property type="match status" value="1"/>
</dbReference>
<dbReference type="GO" id="GO:0051301">
    <property type="term" value="P:cell division"/>
    <property type="evidence" value="ECO:0007669"/>
    <property type="project" value="UniProtKB-KW"/>
</dbReference>
<feature type="domain" description="Mur ligase C-terminal" evidence="13">
    <location>
        <begin position="316"/>
        <end position="436"/>
    </location>
</feature>
<evidence type="ECO:0000259" key="12">
    <source>
        <dbReference type="Pfam" id="PF01225"/>
    </source>
</evidence>
<accession>A0A1T4N1A4</accession>
<evidence type="ECO:0000256" key="3">
    <source>
        <dbReference type="ARBA" id="ARBA00022618"/>
    </source>
</evidence>
<dbReference type="Pfam" id="PF02875">
    <property type="entry name" value="Mur_ligase_C"/>
    <property type="match status" value="1"/>
</dbReference>
<dbReference type="SUPFAM" id="SSF53244">
    <property type="entry name" value="MurD-like peptide ligases, peptide-binding domain"/>
    <property type="match status" value="1"/>
</dbReference>
<dbReference type="InterPro" id="IPR036615">
    <property type="entry name" value="Mur_ligase_C_dom_sf"/>
</dbReference>
<keyword evidence="5 10" id="KW-0067">ATP-binding</keyword>
<dbReference type="InterPro" id="IPR051046">
    <property type="entry name" value="MurCDEF_CellWall_CoF430Synth"/>
</dbReference>
<evidence type="ECO:0000256" key="5">
    <source>
        <dbReference type="ARBA" id="ARBA00022840"/>
    </source>
</evidence>
<keyword evidence="3 10" id="KW-0132">Cell division</keyword>
<dbReference type="Gene3D" id="3.40.1190.10">
    <property type="entry name" value="Mur-like, catalytic domain"/>
    <property type="match status" value="1"/>
</dbReference>
<keyword evidence="4 10" id="KW-0547">Nucleotide-binding</keyword>
<dbReference type="UniPathway" id="UPA00219"/>
<keyword evidence="7 10" id="KW-0573">Peptidoglycan synthesis</keyword>
<dbReference type="InterPro" id="IPR035911">
    <property type="entry name" value="MurE/MurF_N"/>
</dbReference>
<evidence type="ECO:0000256" key="10">
    <source>
        <dbReference type="HAMAP-Rule" id="MF_02019"/>
    </source>
</evidence>
<keyword evidence="2 10" id="KW-0436">Ligase</keyword>
<keyword evidence="9 10" id="KW-0961">Cell wall biogenesis/degradation</keyword>
<dbReference type="EC" id="6.3.2.10" evidence="10 11"/>
<dbReference type="Pfam" id="PF08245">
    <property type="entry name" value="Mur_ligase_M"/>
    <property type="match status" value="1"/>
</dbReference>
<dbReference type="SUPFAM" id="SSF63418">
    <property type="entry name" value="MurE/MurF N-terminal domain"/>
    <property type="match status" value="1"/>
</dbReference>
<feature type="binding site" evidence="10">
    <location>
        <begin position="107"/>
        <end position="113"/>
    </location>
    <ligand>
        <name>ATP</name>
        <dbReference type="ChEBI" id="CHEBI:30616"/>
    </ligand>
</feature>
<dbReference type="InterPro" id="IPR004101">
    <property type="entry name" value="Mur_ligase_C"/>
</dbReference>
<dbReference type="STRING" id="1123491.SAMN02745782_01171"/>
<feature type="domain" description="Mur ligase N-terminal catalytic" evidence="12">
    <location>
        <begin position="24"/>
        <end position="92"/>
    </location>
</feature>
<dbReference type="InterPro" id="IPR036565">
    <property type="entry name" value="Mur-like_cat_sf"/>
</dbReference>
<dbReference type="GeneID" id="70584350"/>
<evidence type="ECO:0000313" key="16">
    <source>
        <dbReference type="Proteomes" id="UP000190834"/>
    </source>
</evidence>
<dbReference type="GO" id="GO:0047480">
    <property type="term" value="F:UDP-N-acetylmuramoyl-tripeptide-D-alanyl-D-alanine ligase activity"/>
    <property type="evidence" value="ECO:0007669"/>
    <property type="project" value="UniProtKB-UniRule"/>
</dbReference>
<comment type="pathway">
    <text evidence="10 11">Cell wall biogenesis; peptidoglycan biosynthesis.</text>
</comment>
<dbReference type="Pfam" id="PF01225">
    <property type="entry name" value="Mur_ligase"/>
    <property type="match status" value="1"/>
</dbReference>
<evidence type="ECO:0000256" key="8">
    <source>
        <dbReference type="ARBA" id="ARBA00023306"/>
    </source>
</evidence>
<evidence type="ECO:0000256" key="1">
    <source>
        <dbReference type="ARBA" id="ARBA00022490"/>
    </source>
</evidence>
<dbReference type="GO" id="GO:0008360">
    <property type="term" value="P:regulation of cell shape"/>
    <property type="evidence" value="ECO:0007669"/>
    <property type="project" value="UniProtKB-KW"/>
</dbReference>
<keyword evidence="6 10" id="KW-0133">Cell shape</keyword>
<dbReference type="PANTHER" id="PTHR43024">
    <property type="entry name" value="UDP-N-ACETYLMURAMOYL-TRIPEPTIDE--D-ALANYL-D-ALANINE LIGASE"/>
    <property type="match status" value="1"/>
</dbReference>
<proteinExistence type="inferred from homology"/>
<dbReference type="InterPro" id="IPR005863">
    <property type="entry name" value="UDP-N-AcMur_synth"/>
</dbReference>
<evidence type="ECO:0000256" key="7">
    <source>
        <dbReference type="ARBA" id="ARBA00022984"/>
    </source>
</evidence>
<evidence type="ECO:0000256" key="6">
    <source>
        <dbReference type="ARBA" id="ARBA00022960"/>
    </source>
</evidence>
<keyword evidence="16" id="KW-1185">Reference proteome</keyword>
<evidence type="ECO:0000256" key="2">
    <source>
        <dbReference type="ARBA" id="ARBA00022598"/>
    </source>
</evidence>
<keyword evidence="8 10" id="KW-0131">Cell cycle</keyword>
<dbReference type="InterPro" id="IPR000713">
    <property type="entry name" value="Mur_ligase_N"/>
</dbReference>
<comment type="catalytic activity">
    <reaction evidence="10 11">
        <text>D-alanyl-D-alanine + UDP-N-acetyl-alpha-D-muramoyl-L-alanyl-gamma-D-glutamyl-meso-2,6-diaminopimelate + ATP = UDP-N-acetyl-alpha-D-muramoyl-L-alanyl-gamma-D-glutamyl-meso-2,6-diaminopimeloyl-D-alanyl-D-alanine + ADP + phosphate + H(+)</text>
        <dbReference type="Rhea" id="RHEA:28374"/>
        <dbReference type="ChEBI" id="CHEBI:15378"/>
        <dbReference type="ChEBI" id="CHEBI:30616"/>
        <dbReference type="ChEBI" id="CHEBI:43474"/>
        <dbReference type="ChEBI" id="CHEBI:57822"/>
        <dbReference type="ChEBI" id="CHEBI:61386"/>
        <dbReference type="ChEBI" id="CHEBI:83905"/>
        <dbReference type="ChEBI" id="CHEBI:456216"/>
        <dbReference type="EC" id="6.3.2.10"/>
    </reaction>
</comment>
<evidence type="ECO:0000313" key="15">
    <source>
        <dbReference type="EMBL" id="SJZ73012.1"/>
    </source>
</evidence>
<evidence type="ECO:0000259" key="13">
    <source>
        <dbReference type="Pfam" id="PF02875"/>
    </source>
</evidence>
<dbReference type="GO" id="GO:0008766">
    <property type="term" value="F:UDP-N-acetylmuramoylalanyl-D-glutamyl-2,6-diaminopimelate-D-alanyl-D-alanine ligase activity"/>
    <property type="evidence" value="ECO:0007669"/>
    <property type="project" value="RHEA"/>
</dbReference>
<feature type="domain" description="Mur ligase central" evidence="14">
    <location>
        <begin position="105"/>
        <end position="294"/>
    </location>
</feature>
<organism evidence="15 16">
    <name type="scientific">Vibrio cincinnatiensis DSM 19608</name>
    <dbReference type="NCBI Taxonomy" id="1123491"/>
    <lineage>
        <taxon>Bacteria</taxon>
        <taxon>Pseudomonadati</taxon>
        <taxon>Pseudomonadota</taxon>
        <taxon>Gammaproteobacteria</taxon>
        <taxon>Vibrionales</taxon>
        <taxon>Vibrionaceae</taxon>
        <taxon>Vibrio</taxon>
    </lineage>
</organism>
<keyword evidence="1 10" id="KW-0963">Cytoplasm</keyword>
<protein>
    <recommendedName>
        <fullName evidence="10 11">UDP-N-acetylmuramoyl-tripeptide--D-alanyl-D-alanine ligase</fullName>
        <ecNumber evidence="10 11">6.3.2.10</ecNumber>
    </recommendedName>
    <alternativeName>
        <fullName evidence="10">D-alanyl-D-alanine-adding enzyme</fullName>
    </alternativeName>
</protein>
<evidence type="ECO:0000259" key="14">
    <source>
        <dbReference type="Pfam" id="PF08245"/>
    </source>
</evidence>
<comment type="subcellular location">
    <subcellularLocation>
        <location evidence="10 11">Cytoplasm</location>
    </subcellularLocation>
</comment>
<evidence type="ECO:0000256" key="9">
    <source>
        <dbReference type="ARBA" id="ARBA00023316"/>
    </source>
</evidence>
<sequence length="453" mass="48651">MIPTNLESLCSVLKAQLIGESCSIDSVSTDTRQMGQQALFVALVGERFDAHQFAQQAVEAGACALLVERPLKVDVPQLVVNDTKQALGQLAAWVHQQCQTLTVAITGSCGKTTVKEMTASILSVKGQVLFTAGNFNNDVGVPLTLLRSTPQDDFAVIELGANHQGEIAYTVGLVKPDVALVNNVAAAHLEGFGSLDGVKQAKGEIYQGLTEGKTALVNLDSHGGEYWDALLANKCVKTFSVSQPSADFFARNIVLNDEGKASFTLVTPLGETHVSLTMIGQHNVANALAASALAMEMGASLTDVKYGLEHLLAIKGRVDVTPLTSNIRLIDDSYNASVPAMKAAIDLLGSFSGVRWLILGNMAELGKESLALHQQVGKHAAPFQFDYVLTYGQDARVISQCCHGQHFDTHQDMFMFIEQQLEQQSERSHVLLVKGANRSGMSHIVAALKEKYS</sequence>
<evidence type="ECO:0000256" key="4">
    <source>
        <dbReference type="ARBA" id="ARBA00022741"/>
    </source>
</evidence>
<dbReference type="EMBL" id="FUXB01000005">
    <property type="protein sequence ID" value="SJZ73012.1"/>
    <property type="molecule type" value="Genomic_DNA"/>
</dbReference>
<dbReference type="GO" id="GO:0005737">
    <property type="term" value="C:cytoplasm"/>
    <property type="evidence" value="ECO:0007669"/>
    <property type="project" value="UniProtKB-SubCell"/>
</dbReference>
<dbReference type="AlphaFoldDB" id="A0A1T4N1A4"/>
<dbReference type="InterPro" id="IPR013221">
    <property type="entry name" value="Mur_ligase_cen"/>
</dbReference>
<reference evidence="16" key="1">
    <citation type="submission" date="2017-02" db="EMBL/GenBank/DDBJ databases">
        <authorList>
            <person name="Varghese N."/>
            <person name="Submissions S."/>
        </authorList>
    </citation>
    <scope>NUCLEOTIDE SEQUENCE [LARGE SCALE GENOMIC DNA]</scope>
    <source>
        <strain evidence="16">DSM 19608</strain>
    </source>
</reference>
<comment type="similarity">
    <text evidence="10">Belongs to the MurCDEF family. MurF subfamily.</text>
</comment>
<dbReference type="GO" id="GO:0005524">
    <property type="term" value="F:ATP binding"/>
    <property type="evidence" value="ECO:0007669"/>
    <property type="project" value="UniProtKB-UniRule"/>
</dbReference>
<dbReference type="GO" id="GO:0071555">
    <property type="term" value="P:cell wall organization"/>
    <property type="evidence" value="ECO:0007669"/>
    <property type="project" value="UniProtKB-KW"/>
</dbReference>
<dbReference type="SUPFAM" id="SSF53623">
    <property type="entry name" value="MurD-like peptide ligases, catalytic domain"/>
    <property type="match status" value="1"/>
</dbReference>
<dbReference type="Proteomes" id="UP000190834">
    <property type="component" value="Unassembled WGS sequence"/>
</dbReference>
<dbReference type="Gene3D" id="3.90.190.20">
    <property type="entry name" value="Mur ligase, C-terminal domain"/>
    <property type="match status" value="1"/>
</dbReference>
<dbReference type="PANTHER" id="PTHR43024:SF1">
    <property type="entry name" value="UDP-N-ACETYLMURAMOYL-TRIPEPTIDE--D-ALANYL-D-ALANINE LIGASE"/>
    <property type="match status" value="1"/>
</dbReference>
<dbReference type="Gene3D" id="3.40.1390.10">
    <property type="entry name" value="MurE/MurF, N-terminal domain"/>
    <property type="match status" value="1"/>
</dbReference>
<dbReference type="NCBIfam" id="TIGR01143">
    <property type="entry name" value="murF"/>
    <property type="match status" value="1"/>
</dbReference>
<dbReference type="RefSeq" id="WP_078925585.1">
    <property type="nucleotide sequence ID" value="NZ_FUXB01000005.1"/>
</dbReference>
<name>A0A1T4N1A4_VIBCI</name>
<evidence type="ECO:0000256" key="11">
    <source>
        <dbReference type="RuleBase" id="RU004136"/>
    </source>
</evidence>
<dbReference type="HAMAP" id="MF_02019">
    <property type="entry name" value="MurF"/>
    <property type="match status" value="1"/>
</dbReference>